<dbReference type="CTD" id="20242821"/>
<feature type="compositionally biased region" description="Low complexity" evidence="1">
    <location>
        <begin position="68"/>
        <end position="83"/>
    </location>
</feature>
<accession>V4C663</accession>
<organism evidence="2 3">
    <name type="scientific">Lottia gigantea</name>
    <name type="common">Giant owl limpet</name>
    <dbReference type="NCBI Taxonomy" id="225164"/>
    <lineage>
        <taxon>Eukaryota</taxon>
        <taxon>Metazoa</taxon>
        <taxon>Spiralia</taxon>
        <taxon>Lophotrochozoa</taxon>
        <taxon>Mollusca</taxon>
        <taxon>Gastropoda</taxon>
        <taxon>Patellogastropoda</taxon>
        <taxon>Lottioidea</taxon>
        <taxon>Lottiidae</taxon>
        <taxon>Lottia</taxon>
    </lineage>
</organism>
<keyword evidence="3" id="KW-1185">Reference proteome</keyword>
<evidence type="ECO:0000313" key="2">
    <source>
        <dbReference type="EMBL" id="ESO97119.1"/>
    </source>
</evidence>
<evidence type="ECO:0000313" key="3">
    <source>
        <dbReference type="Proteomes" id="UP000030746"/>
    </source>
</evidence>
<dbReference type="InterPro" id="IPR039499">
    <property type="entry name" value="LURA1/LRA25"/>
</dbReference>
<protein>
    <submittedName>
        <fullName evidence="2">Uncharacterized protein</fullName>
    </submittedName>
</protein>
<evidence type="ECO:0000256" key="1">
    <source>
        <dbReference type="SAM" id="MobiDB-lite"/>
    </source>
</evidence>
<dbReference type="OrthoDB" id="6508726at2759"/>
<name>V4C663_LOTGI</name>
<sequence length="176" mass="20268">MKVKIQERVTEKKENTSTKRRWGINEAMDKLREEMVSLMDQDLTLMKQLLNLNETIEDLKWQRSNYYSGSSSEESDFSVSETEMYADSSDNDVPHTKVSKSISNLQNKRPEQNTNVMEVSSYVQKASVIRSHKSIAAESTITTKASRSLTNLHKEHSEYRSFDSGINDTDHVEIRV</sequence>
<dbReference type="EMBL" id="KB201334">
    <property type="protein sequence ID" value="ESO97119.1"/>
    <property type="molecule type" value="Genomic_DNA"/>
</dbReference>
<dbReference type="Proteomes" id="UP000030746">
    <property type="component" value="Unassembled WGS sequence"/>
</dbReference>
<feature type="region of interest" description="Disordered" evidence="1">
    <location>
        <begin position="68"/>
        <end position="97"/>
    </location>
</feature>
<dbReference type="RefSeq" id="XP_009052192.1">
    <property type="nucleotide sequence ID" value="XM_009053944.1"/>
</dbReference>
<dbReference type="Pfam" id="PF14854">
    <property type="entry name" value="LURAP"/>
    <property type="match status" value="1"/>
</dbReference>
<dbReference type="AlphaFoldDB" id="V4C663"/>
<proteinExistence type="predicted"/>
<dbReference type="HOGENOM" id="CLU_1526910_0_0_1"/>
<dbReference type="KEGG" id="lgi:LOTGIDRAFT_174601"/>
<reference evidence="2 3" key="1">
    <citation type="journal article" date="2013" name="Nature">
        <title>Insights into bilaterian evolution from three spiralian genomes.</title>
        <authorList>
            <person name="Simakov O."/>
            <person name="Marletaz F."/>
            <person name="Cho S.J."/>
            <person name="Edsinger-Gonzales E."/>
            <person name="Havlak P."/>
            <person name="Hellsten U."/>
            <person name="Kuo D.H."/>
            <person name="Larsson T."/>
            <person name="Lv J."/>
            <person name="Arendt D."/>
            <person name="Savage R."/>
            <person name="Osoegawa K."/>
            <person name="de Jong P."/>
            <person name="Grimwood J."/>
            <person name="Chapman J.A."/>
            <person name="Shapiro H."/>
            <person name="Aerts A."/>
            <person name="Otillar R.P."/>
            <person name="Terry A.Y."/>
            <person name="Boore J.L."/>
            <person name="Grigoriev I.V."/>
            <person name="Lindberg D.R."/>
            <person name="Seaver E.C."/>
            <person name="Weisblat D.A."/>
            <person name="Putnam N.H."/>
            <person name="Rokhsar D.S."/>
        </authorList>
    </citation>
    <scope>NUCLEOTIDE SEQUENCE [LARGE SCALE GENOMIC DNA]</scope>
</reference>
<gene>
    <name evidence="2" type="ORF">LOTGIDRAFT_174601</name>
</gene>
<dbReference type="GeneID" id="20242821"/>